<accession>A0A323VA27</accession>
<dbReference type="InterPro" id="IPR010985">
    <property type="entry name" value="Ribbon_hlx_hlx"/>
</dbReference>
<evidence type="ECO:0000313" key="3">
    <source>
        <dbReference type="Proteomes" id="UP000247602"/>
    </source>
</evidence>
<gene>
    <name evidence="2" type="ORF">DMO24_16945</name>
    <name evidence="1" type="ORF">FHX36_003325</name>
</gene>
<evidence type="ECO:0000313" key="2">
    <source>
        <dbReference type="EMBL" id="PZA20146.1"/>
    </source>
</evidence>
<evidence type="ECO:0000313" key="1">
    <source>
        <dbReference type="EMBL" id="MBB3677590.1"/>
    </source>
</evidence>
<dbReference type="EMBL" id="QKNV01000217">
    <property type="protein sequence ID" value="PZA20146.1"/>
    <property type="molecule type" value="Genomic_DNA"/>
</dbReference>
<dbReference type="SUPFAM" id="SSF47598">
    <property type="entry name" value="Ribbon-helix-helix"/>
    <property type="match status" value="1"/>
</dbReference>
<reference evidence="1 4" key="2">
    <citation type="submission" date="2020-08" db="EMBL/GenBank/DDBJ databases">
        <title>Sequencing the genomes of 1000 actinobacteria strains.</title>
        <authorList>
            <person name="Klenk H.-P."/>
        </authorList>
    </citation>
    <scope>NUCLEOTIDE SEQUENCE [LARGE SCALE GENOMIC DNA]</scope>
    <source>
        <strain evidence="1 4">DSM 16678</strain>
    </source>
</reference>
<protein>
    <submittedName>
        <fullName evidence="1">Uncharacterized protein YmfQ (DUF2313 family)</fullName>
    </submittedName>
</protein>
<dbReference type="EMBL" id="JACIBU010000001">
    <property type="protein sequence ID" value="MBB3677590.1"/>
    <property type="molecule type" value="Genomic_DNA"/>
</dbReference>
<name>A0A323VA27_9ACTN</name>
<dbReference type="Proteomes" id="UP000580718">
    <property type="component" value="Unassembled WGS sequence"/>
</dbReference>
<dbReference type="Proteomes" id="UP000247602">
    <property type="component" value="Unassembled WGS sequence"/>
</dbReference>
<proteinExistence type="predicted"/>
<dbReference type="GO" id="GO:0006355">
    <property type="term" value="P:regulation of DNA-templated transcription"/>
    <property type="evidence" value="ECO:0007669"/>
    <property type="project" value="InterPro"/>
</dbReference>
<reference evidence="2 3" key="1">
    <citation type="submission" date="2018-06" db="EMBL/GenBank/DDBJ databases">
        <title>Draft genome sequence of Modestobacter versicolor CP153-2.</title>
        <authorList>
            <person name="Gundlapally S.R."/>
        </authorList>
    </citation>
    <scope>NUCLEOTIDE SEQUENCE [LARGE SCALE GENOMIC DNA]</scope>
    <source>
        <strain evidence="2 3">CP153-2</strain>
    </source>
</reference>
<organism evidence="2 3">
    <name type="scientific">Modestobacter versicolor</name>
    <dbReference type="NCBI Taxonomy" id="429133"/>
    <lineage>
        <taxon>Bacteria</taxon>
        <taxon>Bacillati</taxon>
        <taxon>Actinomycetota</taxon>
        <taxon>Actinomycetes</taxon>
        <taxon>Geodermatophilales</taxon>
        <taxon>Geodermatophilaceae</taxon>
        <taxon>Modestobacter</taxon>
    </lineage>
</organism>
<comment type="caution">
    <text evidence="2">The sequence shown here is derived from an EMBL/GenBank/DDBJ whole genome shotgun (WGS) entry which is preliminary data.</text>
</comment>
<dbReference type="OrthoDB" id="8907023at2"/>
<sequence length="68" mass="7939">MTLRLTASETEALRRRARAEHRSMQEVAKRALDEYMDAHDPSAPLDVLLDWQLTRYAGALEQLGRWRD</sequence>
<dbReference type="AlphaFoldDB" id="A0A323VA27"/>
<dbReference type="RefSeq" id="WP_110553358.1">
    <property type="nucleotide sequence ID" value="NZ_JACIBU010000001.1"/>
</dbReference>
<evidence type="ECO:0000313" key="4">
    <source>
        <dbReference type="Proteomes" id="UP000580718"/>
    </source>
</evidence>
<keyword evidence="3" id="KW-1185">Reference proteome</keyword>